<evidence type="ECO:0000256" key="1">
    <source>
        <dbReference type="SAM" id="Phobius"/>
    </source>
</evidence>
<dbReference type="EMBL" id="PFAN01000082">
    <property type="protein sequence ID" value="PIR94907.1"/>
    <property type="molecule type" value="Genomic_DNA"/>
</dbReference>
<comment type="caution">
    <text evidence="2">The sequence shown here is derived from an EMBL/GenBank/DDBJ whole genome shotgun (WGS) entry which is preliminary data.</text>
</comment>
<name>A0A2H0V721_9BACT</name>
<keyword evidence="1" id="KW-1133">Transmembrane helix</keyword>
<feature type="non-terminal residue" evidence="2">
    <location>
        <position position="227"/>
    </location>
</feature>
<accession>A0A2H0V721</accession>
<evidence type="ECO:0000313" key="2">
    <source>
        <dbReference type="EMBL" id="PIR94907.1"/>
    </source>
</evidence>
<keyword evidence="1" id="KW-0812">Transmembrane</keyword>
<protein>
    <submittedName>
        <fullName evidence="2">Uncharacterized protein</fullName>
    </submittedName>
</protein>
<feature type="transmembrane region" description="Helical" evidence="1">
    <location>
        <begin position="12"/>
        <end position="32"/>
    </location>
</feature>
<proteinExistence type="predicted"/>
<evidence type="ECO:0000313" key="3">
    <source>
        <dbReference type="Proteomes" id="UP000228614"/>
    </source>
</evidence>
<dbReference type="AlphaFoldDB" id="A0A2H0V721"/>
<keyword evidence="1" id="KW-0472">Membrane</keyword>
<gene>
    <name evidence="2" type="ORF">COT95_01615</name>
</gene>
<organism evidence="2 3">
    <name type="scientific">Candidatus Falkowbacteria bacterium CG10_big_fil_rev_8_21_14_0_10_37_6</name>
    <dbReference type="NCBI Taxonomy" id="1974563"/>
    <lineage>
        <taxon>Bacteria</taxon>
        <taxon>Candidatus Falkowiibacteriota</taxon>
    </lineage>
</organism>
<dbReference type="Proteomes" id="UP000228614">
    <property type="component" value="Unassembled WGS sequence"/>
</dbReference>
<reference evidence="3" key="1">
    <citation type="submission" date="2017-09" db="EMBL/GenBank/DDBJ databases">
        <title>Depth-based differentiation of microbial function through sediment-hosted aquifers and enrichment of novel symbionts in the deep terrestrial subsurface.</title>
        <authorList>
            <person name="Probst A.J."/>
            <person name="Ladd B."/>
            <person name="Jarett J.K."/>
            <person name="Geller-Mcgrath D.E."/>
            <person name="Sieber C.M.K."/>
            <person name="Emerson J.B."/>
            <person name="Anantharaman K."/>
            <person name="Thomas B.C."/>
            <person name="Malmstrom R."/>
            <person name="Stieglmeier M."/>
            <person name="Klingl A."/>
            <person name="Woyke T."/>
            <person name="Ryan C.M."/>
            <person name="Banfield J.F."/>
        </authorList>
    </citation>
    <scope>NUCLEOTIDE SEQUENCE [LARGE SCALE GENOMIC DNA]</scope>
</reference>
<sequence>MILAKESKSAIKFFLSASAAALLISIGIFYYVQAGAPEKNVLGENISGDANSLFGANVKLLKTANDAKVYAVVANQKYLIRNEEVFYSYDFNFANVSTVSTAEINKYPFANLVKEAGTGRIYYLSYDKNLKKYHPSPEAFNAYPGNNWGNIIEVSQKDLSFWQDANLLKAVNDNKVYYVVGGKKAWVKTENEFKNSGFDWQKILTVFSGDLDTYANIDFSVNLVKNN</sequence>